<evidence type="ECO:0000313" key="1">
    <source>
        <dbReference type="EMBL" id="KAL0476836.1"/>
    </source>
</evidence>
<proteinExistence type="predicted"/>
<organism evidence="1 2">
    <name type="scientific">Acrasis kona</name>
    <dbReference type="NCBI Taxonomy" id="1008807"/>
    <lineage>
        <taxon>Eukaryota</taxon>
        <taxon>Discoba</taxon>
        <taxon>Heterolobosea</taxon>
        <taxon>Tetramitia</taxon>
        <taxon>Eutetramitia</taxon>
        <taxon>Acrasidae</taxon>
        <taxon>Acrasis</taxon>
    </lineage>
</organism>
<keyword evidence="2" id="KW-1185">Reference proteome</keyword>
<dbReference type="Proteomes" id="UP001431209">
    <property type="component" value="Unassembled WGS sequence"/>
</dbReference>
<protein>
    <submittedName>
        <fullName evidence="1">GlgB</fullName>
    </submittedName>
</protein>
<dbReference type="EMBL" id="JAOPGA020000108">
    <property type="protein sequence ID" value="KAL0476836.1"/>
    <property type="molecule type" value="Genomic_DNA"/>
</dbReference>
<accession>A0AAW2YJ46</accession>
<name>A0AAW2YJ46_9EUKA</name>
<evidence type="ECO:0000313" key="2">
    <source>
        <dbReference type="Proteomes" id="UP001431209"/>
    </source>
</evidence>
<dbReference type="AlphaFoldDB" id="A0AAW2YJ46"/>
<gene>
    <name evidence="1" type="ORF">AKO1_005638</name>
</gene>
<comment type="caution">
    <text evidence="1">The sequence shown here is derived from an EMBL/GenBank/DDBJ whole genome shotgun (WGS) entry which is preliminary data.</text>
</comment>
<sequence length="130" mass="15455">MFSSRGVTHGIVNNNTCRHFHKNIPLCRQKFIHPCVSPHFIIQRNGSACRWYYQNQGLLQIDSYERDASFKKENGRERWIWGVAREDTGKPKVTREDYDEFLHTIQRPSNVYTVKFKNPKLVLNRMTDIQ</sequence>
<reference evidence="1 2" key="1">
    <citation type="submission" date="2024-03" db="EMBL/GenBank/DDBJ databases">
        <title>The Acrasis kona genome and developmental transcriptomes reveal deep origins of eukaryotic multicellular pathways.</title>
        <authorList>
            <person name="Sheikh S."/>
            <person name="Fu C.-J."/>
            <person name="Brown M.W."/>
            <person name="Baldauf S.L."/>
        </authorList>
    </citation>
    <scope>NUCLEOTIDE SEQUENCE [LARGE SCALE GENOMIC DNA]</scope>
    <source>
        <strain evidence="1 2">ATCC MYA-3509</strain>
    </source>
</reference>